<dbReference type="GO" id="GO:0000166">
    <property type="term" value="F:nucleotide binding"/>
    <property type="evidence" value="ECO:0007669"/>
    <property type="project" value="UniProtKB-KW"/>
</dbReference>
<protein>
    <recommendedName>
        <fullName evidence="4">N-acetylgalactosaminide beta-1,3-galactosyltransferase</fullName>
        <ecNumber evidence="4">2.4.1.122</ecNumber>
    </recommendedName>
</protein>
<comment type="similarity">
    <text evidence="3">Belongs to the glycosyltransferase 31 family. Beta3-Gal-T subfamily.</text>
</comment>
<dbReference type="InterPro" id="IPR026050">
    <property type="entry name" value="C1GALT1/C1GALT1_chp1"/>
</dbReference>
<dbReference type="OrthoDB" id="414175at2759"/>
<evidence type="ECO:0000256" key="10">
    <source>
        <dbReference type="ARBA" id="ARBA00022989"/>
    </source>
</evidence>
<dbReference type="GeneID" id="54356904"/>
<dbReference type="InterPro" id="IPR003378">
    <property type="entry name" value="Fringe-like_glycosylTrfase"/>
</dbReference>
<dbReference type="Proteomes" id="UP000504637">
    <property type="component" value="Unplaced"/>
</dbReference>
<gene>
    <name evidence="15" type="ORF">K489DRAFT_138413</name>
</gene>
<dbReference type="AlphaFoldDB" id="A0A6J3LTD8"/>
<dbReference type="PANTHER" id="PTHR23033">
    <property type="entry name" value="BETA1,3-GALACTOSYLTRANSFERASE"/>
    <property type="match status" value="1"/>
</dbReference>
<keyword evidence="6" id="KW-0808">Transferase</keyword>
<keyword evidence="11 12" id="KW-0472">Membrane</keyword>
<evidence type="ECO:0000256" key="9">
    <source>
        <dbReference type="ARBA" id="ARBA00022968"/>
    </source>
</evidence>
<feature type="domain" description="Fringe-like glycosyltransferase" evidence="13">
    <location>
        <begin position="175"/>
        <end position="237"/>
    </location>
</feature>
<evidence type="ECO:0000256" key="8">
    <source>
        <dbReference type="ARBA" id="ARBA00022741"/>
    </source>
</evidence>
<keyword evidence="7 12" id="KW-0812">Transmembrane</keyword>
<proteinExistence type="inferred from homology"/>
<keyword evidence="8" id="KW-0547">Nucleotide-binding</keyword>
<evidence type="ECO:0000256" key="2">
    <source>
        <dbReference type="ARBA" id="ARBA00004922"/>
    </source>
</evidence>
<evidence type="ECO:0000313" key="15">
    <source>
        <dbReference type="RefSeq" id="XP_033454918.1"/>
    </source>
</evidence>
<keyword evidence="10 12" id="KW-1133">Transmembrane helix</keyword>
<evidence type="ECO:0000256" key="12">
    <source>
        <dbReference type="SAM" id="Phobius"/>
    </source>
</evidence>
<evidence type="ECO:0000256" key="1">
    <source>
        <dbReference type="ARBA" id="ARBA00004606"/>
    </source>
</evidence>
<comment type="pathway">
    <text evidence="2">Protein modification; protein glycosylation.</text>
</comment>
<evidence type="ECO:0000256" key="4">
    <source>
        <dbReference type="ARBA" id="ARBA00012557"/>
    </source>
</evidence>
<dbReference type="GO" id="GO:0016263">
    <property type="term" value="F:glycoprotein-N-acetylgalactosamine 3-beta-galactosyltransferase activity"/>
    <property type="evidence" value="ECO:0007669"/>
    <property type="project" value="UniProtKB-EC"/>
</dbReference>
<dbReference type="Gene3D" id="3.90.550.50">
    <property type="match status" value="1"/>
</dbReference>
<dbReference type="GO" id="GO:0016020">
    <property type="term" value="C:membrane"/>
    <property type="evidence" value="ECO:0007669"/>
    <property type="project" value="UniProtKB-SubCell"/>
</dbReference>
<keyword evidence="9" id="KW-0735">Signal-anchor</keyword>
<reference evidence="15" key="3">
    <citation type="submission" date="2025-08" db="UniProtKB">
        <authorList>
            <consortium name="RefSeq"/>
        </authorList>
    </citation>
    <scope>IDENTIFICATION</scope>
    <source>
        <strain evidence="15">CBS 342.82</strain>
    </source>
</reference>
<dbReference type="PANTHER" id="PTHR23033:SF47">
    <property type="entry name" value="APPLE DOMAIN-CONTAINING PROTEIN-RELATED"/>
    <property type="match status" value="1"/>
</dbReference>
<organism evidence="15">
    <name type="scientific">Dissoconium aciculare CBS 342.82</name>
    <dbReference type="NCBI Taxonomy" id="1314786"/>
    <lineage>
        <taxon>Eukaryota</taxon>
        <taxon>Fungi</taxon>
        <taxon>Dikarya</taxon>
        <taxon>Ascomycota</taxon>
        <taxon>Pezizomycotina</taxon>
        <taxon>Dothideomycetes</taxon>
        <taxon>Dothideomycetidae</taxon>
        <taxon>Mycosphaerellales</taxon>
        <taxon>Dissoconiaceae</taxon>
        <taxon>Dissoconium</taxon>
    </lineage>
</organism>
<keyword evidence="14" id="KW-1185">Reference proteome</keyword>
<reference evidence="15" key="1">
    <citation type="submission" date="2020-01" db="EMBL/GenBank/DDBJ databases">
        <authorList>
            <consortium name="DOE Joint Genome Institute"/>
            <person name="Haridas S."/>
            <person name="Albert R."/>
            <person name="Binder M."/>
            <person name="Bloem J."/>
            <person name="Labutti K."/>
            <person name="Salamov A."/>
            <person name="Andreopoulos B."/>
            <person name="Baker S.E."/>
            <person name="Barry K."/>
            <person name="Bills G."/>
            <person name="Bluhm B.H."/>
            <person name="Cannon C."/>
            <person name="Castanera R."/>
            <person name="Culley D.E."/>
            <person name="Daum C."/>
            <person name="Ezra D."/>
            <person name="Gonzalez J.B."/>
            <person name="Henrissat B."/>
            <person name="Kuo A."/>
            <person name="Liang C."/>
            <person name="Lipzen A."/>
            <person name="Lutzoni F."/>
            <person name="Magnuson J."/>
            <person name="Mondo S."/>
            <person name="Nolan M."/>
            <person name="Ohm R."/>
            <person name="Pangilinan J."/>
            <person name="Park H.-J."/>
            <person name="Ramirez L."/>
            <person name="Alfaro M."/>
            <person name="Sun H."/>
            <person name="Tritt A."/>
            <person name="Yoshinaga Y."/>
            <person name="Zwiers L.-H."/>
            <person name="Turgeon B.G."/>
            <person name="Goodwin S.B."/>
            <person name="Spatafora J.W."/>
            <person name="Crous P.W."/>
            <person name="Grigoriev I.V."/>
        </authorList>
    </citation>
    <scope>NUCLEOTIDE SEQUENCE</scope>
    <source>
        <strain evidence="15">CBS 342.82</strain>
    </source>
</reference>
<feature type="transmembrane region" description="Helical" evidence="12">
    <location>
        <begin position="14"/>
        <end position="34"/>
    </location>
</feature>
<evidence type="ECO:0000256" key="3">
    <source>
        <dbReference type="ARBA" id="ARBA00006462"/>
    </source>
</evidence>
<dbReference type="Pfam" id="PF02434">
    <property type="entry name" value="Fringe"/>
    <property type="match status" value="1"/>
</dbReference>
<comment type="subcellular location">
    <subcellularLocation>
        <location evidence="1">Membrane</location>
        <topology evidence="1">Single-pass type II membrane protein</topology>
    </subcellularLocation>
</comment>
<accession>A0A6J3LTD8</accession>
<reference evidence="15" key="2">
    <citation type="submission" date="2020-04" db="EMBL/GenBank/DDBJ databases">
        <authorList>
            <consortium name="NCBI Genome Project"/>
        </authorList>
    </citation>
    <scope>NUCLEOTIDE SEQUENCE</scope>
    <source>
        <strain evidence="15">CBS 342.82</strain>
    </source>
</reference>
<evidence type="ECO:0000313" key="14">
    <source>
        <dbReference type="Proteomes" id="UP000504637"/>
    </source>
</evidence>
<evidence type="ECO:0000256" key="7">
    <source>
        <dbReference type="ARBA" id="ARBA00022692"/>
    </source>
</evidence>
<dbReference type="EC" id="2.4.1.122" evidence="4"/>
<evidence type="ECO:0000256" key="5">
    <source>
        <dbReference type="ARBA" id="ARBA00022676"/>
    </source>
</evidence>
<name>A0A6J3LTD8_9PEZI</name>
<keyword evidence="5" id="KW-0328">Glycosyltransferase</keyword>
<sequence length="476" mass="54424">MGYSRPIERRAHTVNRISVVCLLFVAILIFRDLWQPGTLFHSSPNTRPNQNKSPTAACADLPGSNRVMVMMKTGSTELHAKLPVHLLTTFQCVHHLTIYSDLAQTFADHPVHDAIAPVTSSLREQHPDFDLYRRLEEWQYERQDFSQLSGHKSWMLDKWKFLPMVHHAFVSAPLEVEWFVLMEADTSLSWSNLLSWLNTLNSSEELYLGSQNIITDTQFAHGGSGVVISRAAADRLVLARINVGAKLYDASWEDVTAHSCCGDEVLAQAFAAIGIQLTHAWPIIQGETINSIDWTRSHLCAPAVSWHHVSPMDVETYWQFQTEWLSQHQLRRPSRLFAANNRQDLLPPPYLFRDVFQRFVHQHLAWNRTSWNNLSKDKRLVISDLATPEDVLLADLSELEQHAVEDMDVCAEACRQAGPERCIQWMFLPGRCHLGKDLRLGASDEMEMQHWTSGWMLDRVEALLQSADGCEIRWRG</sequence>
<evidence type="ECO:0000256" key="11">
    <source>
        <dbReference type="ARBA" id="ARBA00023136"/>
    </source>
</evidence>
<evidence type="ECO:0000259" key="13">
    <source>
        <dbReference type="Pfam" id="PF02434"/>
    </source>
</evidence>
<evidence type="ECO:0000256" key="6">
    <source>
        <dbReference type="ARBA" id="ARBA00022679"/>
    </source>
</evidence>
<dbReference type="RefSeq" id="XP_033454918.1">
    <property type="nucleotide sequence ID" value="XM_033599105.1"/>
</dbReference>